<name>A0ABR8Q5I4_9CLOT</name>
<feature type="transmembrane region" description="Helical" evidence="5">
    <location>
        <begin position="161"/>
        <end position="179"/>
    </location>
</feature>
<dbReference type="NCBIfam" id="TIGR02840">
    <property type="entry name" value="spore_YtaF"/>
    <property type="match status" value="1"/>
</dbReference>
<feature type="transmembrane region" description="Helical" evidence="5">
    <location>
        <begin position="186"/>
        <end position="204"/>
    </location>
</feature>
<keyword evidence="3 5" id="KW-1133">Transmembrane helix</keyword>
<feature type="transmembrane region" description="Helical" evidence="5">
    <location>
        <begin position="35"/>
        <end position="55"/>
    </location>
</feature>
<protein>
    <submittedName>
        <fullName evidence="6">Sporulation membrane protein YtaF</fullName>
    </submittedName>
</protein>
<dbReference type="Pfam" id="PF02659">
    <property type="entry name" value="Mntp"/>
    <property type="match status" value="1"/>
</dbReference>
<evidence type="ECO:0000256" key="1">
    <source>
        <dbReference type="ARBA" id="ARBA00022475"/>
    </source>
</evidence>
<accession>A0ABR8Q5I4</accession>
<comment type="caution">
    <text evidence="6">The sequence shown here is derived from an EMBL/GenBank/DDBJ whole genome shotgun (WGS) entry which is preliminary data.</text>
</comment>
<gene>
    <name evidence="6" type="primary">ytaF</name>
    <name evidence="6" type="ORF">H9660_11115</name>
</gene>
<dbReference type="RefSeq" id="WP_191750451.1">
    <property type="nucleotide sequence ID" value="NZ_JACSQZ010000041.1"/>
</dbReference>
<dbReference type="InterPro" id="IPR014205">
    <property type="entry name" value="Spore_YtaF"/>
</dbReference>
<evidence type="ECO:0000313" key="6">
    <source>
        <dbReference type="EMBL" id="MBD7915694.1"/>
    </source>
</evidence>
<keyword evidence="7" id="KW-1185">Reference proteome</keyword>
<keyword evidence="2 5" id="KW-0812">Transmembrane</keyword>
<evidence type="ECO:0000313" key="7">
    <source>
        <dbReference type="Proteomes" id="UP000640335"/>
    </source>
</evidence>
<sequence>MLETLILVLSVSIDSFLASISYGTSKIKIPLRSVLILDIISSTMLGISLLVGGLLQNYIPLNIAKSISFIILFCLGVYRLFEGVLKSYINNNYKSLSPLTFKLFDFQFVLQVYADEIKADFDNSKILTSKEAMYLAFALSLDSLAVGFGSSLISINYIEVFTLSIFIGFILILLGFYIGKKFVENLNLNLSWLSGLMLIILAFLRVF</sequence>
<dbReference type="Proteomes" id="UP000640335">
    <property type="component" value="Unassembled WGS sequence"/>
</dbReference>
<dbReference type="EMBL" id="JACSQZ010000041">
    <property type="protein sequence ID" value="MBD7915694.1"/>
    <property type="molecule type" value="Genomic_DNA"/>
</dbReference>
<dbReference type="PANTHER" id="PTHR35529">
    <property type="entry name" value="MANGANESE EFFLUX PUMP MNTP-RELATED"/>
    <property type="match status" value="1"/>
</dbReference>
<evidence type="ECO:0000256" key="5">
    <source>
        <dbReference type="SAM" id="Phobius"/>
    </source>
</evidence>
<evidence type="ECO:0000256" key="3">
    <source>
        <dbReference type="ARBA" id="ARBA00022989"/>
    </source>
</evidence>
<evidence type="ECO:0000256" key="4">
    <source>
        <dbReference type="ARBA" id="ARBA00023136"/>
    </source>
</evidence>
<organism evidence="6 7">
    <name type="scientific">Clostridium gallinarum</name>
    <dbReference type="NCBI Taxonomy" id="2762246"/>
    <lineage>
        <taxon>Bacteria</taxon>
        <taxon>Bacillati</taxon>
        <taxon>Bacillota</taxon>
        <taxon>Clostridia</taxon>
        <taxon>Eubacteriales</taxon>
        <taxon>Clostridiaceae</taxon>
        <taxon>Clostridium</taxon>
    </lineage>
</organism>
<reference evidence="6 7" key="1">
    <citation type="submission" date="2020-08" db="EMBL/GenBank/DDBJ databases">
        <title>A Genomic Blueprint of the Chicken Gut Microbiome.</title>
        <authorList>
            <person name="Gilroy R."/>
            <person name="Ravi A."/>
            <person name="Getino M."/>
            <person name="Pursley I."/>
            <person name="Horton D.L."/>
            <person name="Alikhan N.-F."/>
            <person name="Baker D."/>
            <person name="Gharbi K."/>
            <person name="Hall N."/>
            <person name="Watson M."/>
            <person name="Adriaenssens E.M."/>
            <person name="Foster-Nyarko E."/>
            <person name="Jarju S."/>
            <person name="Secka A."/>
            <person name="Antonio M."/>
            <person name="Oren A."/>
            <person name="Chaudhuri R."/>
            <person name="La Ragione R.M."/>
            <person name="Hildebrand F."/>
            <person name="Pallen M.J."/>
        </authorList>
    </citation>
    <scope>NUCLEOTIDE SEQUENCE [LARGE SCALE GENOMIC DNA]</scope>
    <source>
        <strain evidence="6 7">Sa3CUN1</strain>
    </source>
</reference>
<feature type="transmembrane region" description="Helical" evidence="5">
    <location>
        <begin position="6"/>
        <end position="23"/>
    </location>
</feature>
<dbReference type="InterPro" id="IPR003810">
    <property type="entry name" value="Mntp/YtaF"/>
</dbReference>
<evidence type="ECO:0000256" key="2">
    <source>
        <dbReference type="ARBA" id="ARBA00022692"/>
    </source>
</evidence>
<feature type="transmembrane region" description="Helical" evidence="5">
    <location>
        <begin position="134"/>
        <end position="155"/>
    </location>
</feature>
<feature type="transmembrane region" description="Helical" evidence="5">
    <location>
        <begin position="61"/>
        <end position="81"/>
    </location>
</feature>
<dbReference type="PANTHER" id="PTHR35529:SF2">
    <property type="entry name" value="SPORULATION PROTEIN YTAF-RELATED"/>
    <property type="match status" value="1"/>
</dbReference>
<proteinExistence type="predicted"/>
<keyword evidence="1" id="KW-1003">Cell membrane</keyword>
<keyword evidence="4 5" id="KW-0472">Membrane</keyword>